<dbReference type="Gene3D" id="3.30.40.10">
    <property type="entry name" value="Zinc/RING finger domain, C3HC4 (zinc finger)"/>
    <property type="match status" value="1"/>
</dbReference>
<dbReference type="PANTHER" id="PTHR22765">
    <property type="entry name" value="RING FINGER AND PROTEASE ASSOCIATED DOMAIN-CONTAINING"/>
    <property type="match status" value="1"/>
</dbReference>
<feature type="region of interest" description="Disordered" evidence="2">
    <location>
        <begin position="1"/>
        <end position="30"/>
    </location>
</feature>
<dbReference type="eggNOG" id="ENOG502TN7N">
    <property type="taxonomic scope" value="Eukaryota"/>
</dbReference>
<keyword evidence="5" id="KW-1185">Reference proteome</keyword>
<dbReference type="InterPro" id="IPR013083">
    <property type="entry name" value="Znf_RING/FYVE/PHD"/>
</dbReference>
<dbReference type="OMA" id="CAICHET"/>
<reference evidence="5" key="2">
    <citation type="journal article" date="2018" name="Plant J.">
        <title>The Sorghum bicolor reference genome: improved assembly, gene annotations, a transcriptome atlas, and signatures of genome organization.</title>
        <authorList>
            <person name="McCormick R.F."/>
            <person name="Truong S.K."/>
            <person name="Sreedasyam A."/>
            <person name="Jenkins J."/>
            <person name="Shu S."/>
            <person name="Sims D."/>
            <person name="Kennedy M."/>
            <person name="Amirebrahimi M."/>
            <person name="Weers B.D."/>
            <person name="McKinley B."/>
            <person name="Mattison A."/>
            <person name="Morishige D.T."/>
            <person name="Grimwood J."/>
            <person name="Schmutz J."/>
            <person name="Mullet J.E."/>
        </authorList>
    </citation>
    <scope>NUCLEOTIDE SEQUENCE [LARGE SCALE GENOMIC DNA]</scope>
    <source>
        <strain evidence="5">cv. BTx623</strain>
    </source>
</reference>
<dbReference type="SMART" id="SM00184">
    <property type="entry name" value="RING"/>
    <property type="match status" value="1"/>
</dbReference>
<dbReference type="InterPro" id="IPR001841">
    <property type="entry name" value="Znf_RING"/>
</dbReference>
<evidence type="ECO:0000256" key="1">
    <source>
        <dbReference type="PROSITE-ProRule" id="PRU00175"/>
    </source>
</evidence>
<dbReference type="Pfam" id="PF13639">
    <property type="entry name" value="zf-RING_2"/>
    <property type="match status" value="1"/>
</dbReference>
<proteinExistence type="predicted"/>
<feature type="domain" description="RING-type" evidence="3">
    <location>
        <begin position="268"/>
        <end position="309"/>
    </location>
</feature>
<evidence type="ECO:0000259" key="3">
    <source>
        <dbReference type="PROSITE" id="PS50089"/>
    </source>
</evidence>
<feature type="compositionally biased region" description="Low complexity" evidence="2">
    <location>
        <begin position="8"/>
        <end position="22"/>
    </location>
</feature>
<reference evidence="4 5" key="1">
    <citation type="journal article" date="2009" name="Nature">
        <title>The Sorghum bicolor genome and the diversification of grasses.</title>
        <authorList>
            <person name="Paterson A.H."/>
            <person name="Bowers J.E."/>
            <person name="Bruggmann R."/>
            <person name="Dubchak I."/>
            <person name="Grimwood J."/>
            <person name="Gundlach H."/>
            <person name="Haberer G."/>
            <person name="Hellsten U."/>
            <person name="Mitros T."/>
            <person name="Poliakov A."/>
            <person name="Schmutz J."/>
            <person name="Spannagl M."/>
            <person name="Tang H."/>
            <person name="Wang X."/>
            <person name="Wicker T."/>
            <person name="Bharti A.K."/>
            <person name="Chapman J."/>
            <person name="Feltus F.A."/>
            <person name="Gowik U."/>
            <person name="Grigoriev I.V."/>
            <person name="Lyons E."/>
            <person name="Maher C.A."/>
            <person name="Martis M."/>
            <person name="Narechania A."/>
            <person name="Otillar R.P."/>
            <person name="Penning B.W."/>
            <person name="Salamov A.A."/>
            <person name="Wang Y."/>
            <person name="Zhang L."/>
            <person name="Carpita N.C."/>
            <person name="Freeling M."/>
            <person name="Gingle A.R."/>
            <person name="Hash C.T."/>
            <person name="Keller B."/>
            <person name="Klein P."/>
            <person name="Kresovich S."/>
            <person name="McCann M.C."/>
            <person name="Ming R."/>
            <person name="Peterson D.G."/>
            <person name="Mehboob-ur-Rahman"/>
            <person name="Ware D."/>
            <person name="Westhoff P."/>
            <person name="Mayer K.F."/>
            <person name="Messing J."/>
            <person name="Rokhsar D.S."/>
        </authorList>
    </citation>
    <scope>NUCLEOTIDE SEQUENCE [LARGE SCALE GENOMIC DNA]</scope>
    <source>
        <strain evidence="5">cv. BTx623</strain>
    </source>
</reference>
<dbReference type="GO" id="GO:0008270">
    <property type="term" value="F:zinc ion binding"/>
    <property type="evidence" value="ECO:0007669"/>
    <property type="project" value="UniProtKB-KW"/>
</dbReference>
<keyword evidence="1" id="KW-0862">Zinc</keyword>
<keyword evidence="1" id="KW-0863">Zinc-finger</keyword>
<sequence length="320" mass="34336">MSDDDDSNSSSSSDSDSNSSSDSDSELEDHGNRVRFWDGDAAGSETATYLVAAPLPFLGRQTRSACFQGAAGFMRLSAAQAAGPGPAGDDREGGVIVVHYRLTRFSKTPHGVEVRDFATAMHHVRYLVPSAVVAADPASSLLLAGAALAADVYPYRYYVQLQALWSSLVAVLPVRVPVLATRLVVTVDVGVLGRIDDRRRTPECMEHMRAALAAVARENDDASPMACGLEQHLPAPVRCCDDGSSGGGEAAHRPAAKRRRFDIEGEVCAICHETLEHGLAAWPRCSHVFHGKCLEELLVTAQHRCPMCRSTLSIKGSMFD</sequence>
<gene>
    <name evidence="4" type="ORF">SORBI_3005G133000</name>
</gene>
<dbReference type="InParanoid" id="A0A1Z5RJ26"/>
<dbReference type="PANTHER" id="PTHR22765:SF303">
    <property type="entry name" value="RING-TYPE DOMAIN-CONTAINING PROTEIN"/>
    <property type="match status" value="1"/>
</dbReference>
<accession>A0A1Z5RJ26</accession>
<dbReference type="InterPro" id="IPR051826">
    <property type="entry name" value="E3_ubiquitin-ligase_domain"/>
</dbReference>
<organism evidence="4 5">
    <name type="scientific">Sorghum bicolor</name>
    <name type="common">Sorghum</name>
    <name type="synonym">Sorghum vulgare</name>
    <dbReference type="NCBI Taxonomy" id="4558"/>
    <lineage>
        <taxon>Eukaryota</taxon>
        <taxon>Viridiplantae</taxon>
        <taxon>Streptophyta</taxon>
        <taxon>Embryophyta</taxon>
        <taxon>Tracheophyta</taxon>
        <taxon>Spermatophyta</taxon>
        <taxon>Magnoliopsida</taxon>
        <taxon>Liliopsida</taxon>
        <taxon>Poales</taxon>
        <taxon>Poaceae</taxon>
        <taxon>PACMAD clade</taxon>
        <taxon>Panicoideae</taxon>
        <taxon>Andropogonodae</taxon>
        <taxon>Andropogoneae</taxon>
        <taxon>Sorghinae</taxon>
        <taxon>Sorghum</taxon>
    </lineage>
</organism>
<dbReference type="SUPFAM" id="SSF57850">
    <property type="entry name" value="RING/U-box"/>
    <property type="match status" value="1"/>
</dbReference>
<dbReference type="GO" id="GO:0006511">
    <property type="term" value="P:ubiquitin-dependent protein catabolic process"/>
    <property type="evidence" value="ECO:0000318"/>
    <property type="project" value="GO_Central"/>
</dbReference>
<protein>
    <recommendedName>
        <fullName evidence="3">RING-type domain-containing protein</fullName>
    </recommendedName>
</protein>
<dbReference type="Proteomes" id="UP000000768">
    <property type="component" value="Chromosome 5"/>
</dbReference>
<keyword evidence="1" id="KW-0479">Metal-binding</keyword>
<evidence type="ECO:0000313" key="5">
    <source>
        <dbReference type="Proteomes" id="UP000000768"/>
    </source>
</evidence>
<dbReference type="AlphaFoldDB" id="A0A1Z5RJ26"/>
<dbReference type="EMBL" id="CM000764">
    <property type="protein sequence ID" value="OQU83551.1"/>
    <property type="molecule type" value="Genomic_DNA"/>
</dbReference>
<dbReference type="GO" id="GO:0061630">
    <property type="term" value="F:ubiquitin protein ligase activity"/>
    <property type="evidence" value="ECO:0000318"/>
    <property type="project" value="GO_Central"/>
</dbReference>
<dbReference type="Gramene" id="OQU83551">
    <property type="protein sequence ID" value="OQU83551"/>
    <property type="gene ID" value="SORBI_3005G133000"/>
</dbReference>
<name>A0A1Z5RJ26_SORBI</name>
<evidence type="ECO:0000313" key="4">
    <source>
        <dbReference type="EMBL" id="OQU83551.1"/>
    </source>
</evidence>
<evidence type="ECO:0000256" key="2">
    <source>
        <dbReference type="SAM" id="MobiDB-lite"/>
    </source>
</evidence>
<dbReference type="PROSITE" id="PS50089">
    <property type="entry name" value="ZF_RING_2"/>
    <property type="match status" value="1"/>
</dbReference>
<dbReference type="CDD" id="cd16448">
    <property type="entry name" value="RING-H2"/>
    <property type="match status" value="1"/>
</dbReference>